<organism evidence="7 8">
    <name type="scientific">Chromobacterium haemolyticum</name>
    <dbReference type="NCBI Taxonomy" id="394935"/>
    <lineage>
        <taxon>Bacteria</taxon>
        <taxon>Pseudomonadati</taxon>
        <taxon>Pseudomonadota</taxon>
        <taxon>Betaproteobacteria</taxon>
        <taxon>Neisseriales</taxon>
        <taxon>Chromobacteriaceae</taxon>
        <taxon>Chromobacterium</taxon>
    </lineage>
</organism>
<protein>
    <submittedName>
        <fullName evidence="7">ABC transporter substrate-binding protein</fullName>
    </submittedName>
</protein>
<gene>
    <name evidence="7" type="ORF">B0T45_23035</name>
</gene>
<dbReference type="GO" id="GO:1904680">
    <property type="term" value="F:peptide transmembrane transporter activity"/>
    <property type="evidence" value="ECO:0007669"/>
    <property type="project" value="TreeGrafter"/>
</dbReference>
<dbReference type="Proteomes" id="UP000192721">
    <property type="component" value="Unassembled WGS sequence"/>
</dbReference>
<evidence type="ECO:0000259" key="6">
    <source>
        <dbReference type="Pfam" id="PF00496"/>
    </source>
</evidence>
<keyword evidence="4 5" id="KW-0732">Signal</keyword>
<dbReference type="GO" id="GO:0030288">
    <property type="term" value="C:outer membrane-bounded periplasmic space"/>
    <property type="evidence" value="ECO:0007669"/>
    <property type="project" value="UniProtKB-ARBA"/>
</dbReference>
<evidence type="ECO:0000313" key="8">
    <source>
        <dbReference type="Proteomes" id="UP000192721"/>
    </source>
</evidence>
<evidence type="ECO:0000256" key="1">
    <source>
        <dbReference type="ARBA" id="ARBA00004196"/>
    </source>
</evidence>
<dbReference type="GO" id="GO:0015833">
    <property type="term" value="P:peptide transport"/>
    <property type="evidence" value="ECO:0007669"/>
    <property type="project" value="TreeGrafter"/>
</dbReference>
<dbReference type="Pfam" id="PF00496">
    <property type="entry name" value="SBP_bac_5"/>
    <property type="match status" value="1"/>
</dbReference>
<keyword evidence="3" id="KW-0813">Transport</keyword>
<reference evidence="7 8" key="1">
    <citation type="submission" date="2017-02" db="EMBL/GenBank/DDBJ databases">
        <title>Chromobacterium haemolyticum H5244.</title>
        <authorList>
            <person name="Gulvik C.A."/>
        </authorList>
    </citation>
    <scope>NUCLEOTIDE SEQUENCE [LARGE SCALE GENOMIC DNA]</scope>
    <source>
        <strain evidence="7 8">H5244</strain>
    </source>
</reference>
<name>A0A1W0C9E6_9NEIS</name>
<feature type="chain" id="PRO_5013365953" evidence="5">
    <location>
        <begin position="23"/>
        <end position="601"/>
    </location>
</feature>
<dbReference type="EMBL" id="MUKV01000065">
    <property type="protein sequence ID" value="OQS31339.1"/>
    <property type="molecule type" value="Genomic_DNA"/>
</dbReference>
<evidence type="ECO:0000256" key="3">
    <source>
        <dbReference type="ARBA" id="ARBA00022448"/>
    </source>
</evidence>
<dbReference type="InterPro" id="IPR039424">
    <property type="entry name" value="SBP_5"/>
</dbReference>
<evidence type="ECO:0000256" key="2">
    <source>
        <dbReference type="ARBA" id="ARBA00005695"/>
    </source>
</evidence>
<evidence type="ECO:0000313" key="7">
    <source>
        <dbReference type="EMBL" id="OQS31339.1"/>
    </source>
</evidence>
<dbReference type="PANTHER" id="PTHR30290:SF10">
    <property type="entry name" value="PERIPLASMIC OLIGOPEPTIDE-BINDING PROTEIN-RELATED"/>
    <property type="match status" value="1"/>
</dbReference>
<evidence type="ECO:0000256" key="5">
    <source>
        <dbReference type="SAM" id="SignalP"/>
    </source>
</evidence>
<comment type="caution">
    <text evidence="7">The sequence shown here is derived from an EMBL/GenBank/DDBJ whole genome shotgun (WGS) entry which is preliminary data.</text>
</comment>
<evidence type="ECO:0000256" key="4">
    <source>
        <dbReference type="ARBA" id="ARBA00022729"/>
    </source>
</evidence>
<dbReference type="PIRSF" id="PIRSF002741">
    <property type="entry name" value="MppA"/>
    <property type="match status" value="1"/>
</dbReference>
<dbReference type="AlphaFoldDB" id="A0A1W0C9E6"/>
<feature type="domain" description="Solute-binding protein family 5" evidence="6">
    <location>
        <begin position="73"/>
        <end position="509"/>
    </location>
</feature>
<proteinExistence type="inferred from homology"/>
<dbReference type="RefSeq" id="WP_081557109.1">
    <property type="nucleotide sequence ID" value="NZ_MUKV01000065.1"/>
</dbReference>
<comment type="subcellular location">
    <subcellularLocation>
        <location evidence="1">Cell envelope</location>
    </subcellularLocation>
</comment>
<dbReference type="InterPro" id="IPR000914">
    <property type="entry name" value="SBP_5_dom"/>
</dbReference>
<comment type="similarity">
    <text evidence="2">Belongs to the bacterial solute-binding protein 5 family.</text>
</comment>
<sequence>MNRWKWLPLLLAGAGLFASAQAADMNKTLRVNFVAPESGFDPAKVYDVYSLGVIDNIFDTLYRYDYLARPLVVTPATAQGLPQVSADGKVFTIKIRPGIYFADDPVFKGKKRELTAMDYAYSFKRFADPVVNSPSPAGFTDFIIGLEEAGKQARKTGKFNYDGPMEGIQVLDRYTLQLRLKKPNFNFINTLAAQNAGAVAREAIEAYAKDTNSHPVGTGPYMLKDWKPGNRIMLEANPGYRKDVFSSVAAADPANAEIMRDLQGKTLPIVGRIDIKVLEEEQPRWLSFLNKQLDVSGVPKSAIPSTVHSSEANPFQASLNPMLAQRGIRLHHNLGMDVTYAFFNMRDPVVGGYSKQKVALRRAIGMAYPSQEVIKLLYSGQAIQLQNLVPLNMVGNDPHFRGAPDFNPALANALLDQAGYKIGPDGYRRQPNGQPLLITQATQGSAFDKQFNQIWQKAFDSIKLRVVFKVAKWNENLKASYAGKLQMWTLGGSAATPDGDDFVSSLWSGLIGQGSKTFFSHPDYDRAYLASQILPNGPERNKQFDRMNRVAAAYQPMIPGVTRFNNIVSHSYVKGLVVHPMSVDGVAGSWRYVDIDLSQRP</sequence>
<dbReference type="SUPFAM" id="SSF53850">
    <property type="entry name" value="Periplasmic binding protein-like II"/>
    <property type="match status" value="1"/>
</dbReference>
<dbReference type="PANTHER" id="PTHR30290">
    <property type="entry name" value="PERIPLASMIC BINDING COMPONENT OF ABC TRANSPORTER"/>
    <property type="match status" value="1"/>
</dbReference>
<dbReference type="GO" id="GO:0043190">
    <property type="term" value="C:ATP-binding cassette (ABC) transporter complex"/>
    <property type="evidence" value="ECO:0007669"/>
    <property type="project" value="InterPro"/>
</dbReference>
<accession>A0A1W0C9E6</accession>
<dbReference type="Gene3D" id="3.40.190.10">
    <property type="entry name" value="Periplasmic binding protein-like II"/>
    <property type="match status" value="1"/>
</dbReference>
<dbReference type="InterPro" id="IPR030678">
    <property type="entry name" value="Peptide/Ni-bd"/>
</dbReference>
<feature type="signal peptide" evidence="5">
    <location>
        <begin position="1"/>
        <end position="22"/>
    </location>
</feature>
<dbReference type="Gene3D" id="3.10.105.10">
    <property type="entry name" value="Dipeptide-binding Protein, Domain 3"/>
    <property type="match status" value="1"/>
</dbReference>